<organism evidence="1">
    <name type="scientific">Salmonella enterica</name>
    <name type="common">Salmonella choleraesuis</name>
    <dbReference type="NCBI Taxonomy" id="28901"/>
    <lineage>
        <taxon>Bacteria</taxon>
        <taxon>Pseudomonadati</taxon>
        <taxon>Pseudomonadota</taxon>
        <taxon>Gammaproteobacteria</taxon>
        <taxon>Enterobacterales</taxon>
        <taxon>Enterobacteriaceae</taxon>
        <taxon>Salmonella</taxon>
    </lineage>
</organism>
<dbReference type="AlphaFoldDB" id="A0A3F3I6S0"/>
<dbReference type="RefSeq" id="WP_069722066.1">
    <property type="nucleotide sequence ID" value="NZ_MJEL01000062.1"/>
</dbReference>
<proteinExistence type="predicted"/>
<dbReference type="Proteomes" id="UP000852880">
    <property type="component" value="Unassembled WGS sequence"/>
</dbReference>
<evidence type="ECO:0000313" key="1">
    <source>
        <dbReference type="EMBL" id="OEH94620.1"/>
    </source>
</evidence>
<name>A0A3F3I6S0_SALER</name>
<accession>A0A3F3I6S0</accession>
<sequence length="178" mass="20743">MRLIPMGTPGKCPAHITPWTTEQDELLINLYPSVTCHQIAHLLGRSINAVKSRVSLLRDMGQLTYKRPQLTPEQLRFIRSQRHKATIPEVAAILGVTPSTVWRRNKKQNISYRKCGDLHPLTKHTDSDVELIRQLRDNYNLTFREIGEKFNISRDTCRYLYRYRQTAADAIAREYLPR</sequence>
<protein>
    <recommendedName>
        <fullName evidence="2">AsnC family protein</fullName>
    </recommendedName>
</protein>
<reference evidence="1" key="1">
    <citation type="submission" date="2016-09" db="EMBL/GenBank/DDBJ databases">
        <title>Whole Genome Sequencing of Salmonella enterica subsp. enterica serovar Nottingham.</title>
        <authorList>
            <person name="Zheng J."/>
            <person name="Wang H."/>
        </authorList>
    </citation>
    <scope>NUCLEOTIDE SEQUENCE [LARGE SCALE GENOMIC DNA]</scope>
    <source>
        <strain evidence="1">CFSAN055411</strain>
    </source>
</reference>
<dbReference type="EMBL" id="MJEL01000062">
    <property type="protein sequence ID" value="OEH94620.1"/>
    <property type="molecule type" value="Genomic_DNA"/>
</dbReference>
<comment type="caution">
    <text evidence="1">The sequence shown here is derived from an EMBL/GenBank/DDBJ whole genome shotgun (WGS) entry which is preliminary data.</text>
</comment>
<evidence type="ECO:0008006" key="2">
    <source>
        <dbReference type="Google" id="ProtNLM"/>
    </source>
</evidence>
<gene>
    <name evidence="1" type="ORF">BH006_09065</name>
</gene>